<evidence type="ECO:0000313" key="2">
    <source>
        <dbReference type="EMBL" id="GCC35448.1"/>
    </source>
</evidence>
<dbReference type="Pfam" id="PF15877">
    <property type="entry name" value="TMEM232"/>
    <property type="match status" value="1"/>
</dbReference>
<dbReference type="EMBL" id="BEZZ01000703">
    <property type="protein sequence ID" value="GCC35448.1"/>
    <property type="molecule type" value="Genomic_DNA"/>
</dbReference>
<dbReference type="OMA" id="DHHWQEE"/>
<evidence type="ECO:0000313" key="3">
    <source>
        <dbReference type="Proteomes" id="UP000287033"/>
    </source>
</evidence>
<dbReference type="OrthoDB" id="10016194at2759"/>
<comment type="caution">
    <text evidence="2">The sequence shown here is derived from an EMBL/GenBank/DDBJ whole genome shotgun (WGS) entry which is preliminary data.</text>
</comment>
<dbReference type="PANTHER" id="PTHR28651:SF1">
    <property type="entry name" value="TRANSMEMBRANE PROTEIN 232"/>
    <property type="match status" value="1"/>
</dbReference>
<gene>
    <name evidence="2" type="ORF">chiPu_0013933</name>
</gene>
<dbReference type="Proteomes" id="UP000287033">
    <property type="component" value="Unassembled WGS sequence"/>
</dbReference>
<organism evidence="2 3">
    <name type="scientific">Chiloscyllium punctatum</name>
    <name type="common">Brownbanded bambooshark</name>
    <name type="synonym">Hemiscyllium punctatum</name>
    <dbReference type="NCBI Taxonomy" id="137246"/>
    <lineage>
        <taxon>Eukaryota</taxon>
        <taxon>Metazoa</taxon>
        <taxon>Chordata</taxon>
        <taxon>Craniata</taxon>
        <taxon>Vertebrata</taxon>
        <taxon>Chondrichthyes</taxon>
        <taxon>Elasmobranchii</taxon>
        <taxon>Galeomorphii</taxon>
        <taxon>Galeoidea</taxon>
        <taxon>Orectolobiformes</taxon>
        <taxon>Hemiscylliidae</taxon>
        <taxon>Chiloscyllium</taxon>
    </lineage>
</organism>
<name>A0A401SYH4_CHIPU</name>
<dbReference type="PANTHER" id="PTHR28651">
    <property type="entry name" value="TRANSMEMBRANE PROTEIN 232"/>
    <property type="match status" value="1"/>
</dbReference>
<proteinExistence type="predicted"/>
<protein>
    <recommendedName>
        <fullName evidence="4">Transmembrane protein 232</fullName>
    </recommendedName>
</protein>
<sequence>MPLFKIPIVHRFGIISHADHLLIEKSIAEETQKLSNTKNAARRNPFEVTEQFIQQFNHAKERKEKEQMIDVARKMLTRNKRKAGLNAMGSGNHVNLPLAWTELAFLVQCKEKIQEEALDILLISLDQAPLHPDQIPVLFFLAESVLYWICTDAVKQSYLYACEVKIIKLGFLTFLRLFIFHLTGLVQAFKECIFRLHTYLEGLPERETCYQSFPNILLGVRFIITTGEIICGSVKSNEEYCQRTGDLVEDVNKNVCRLQVRTTCRCPRQVPEPQQKVCNISPVLRECLLVWIYVKHKIQHLDDILKHLLLREKLCNTDWIDSALGLLLLGEAAKMNMACLKVLTELGTTLVSRVGSNNIKQLIHLYCCILGDICLYGSTSEIQKAALNGYGNSSKSPNGTNAPGLLQLLQVQPATAPGDDQDSNWWIRYGAAYSLAKFCHILYGDKNQKGLRNAAWDALQKHQTLEQDTQVLGAIKVAEAELNGPINPFISGSSKTSTSLRNSVAVHFLGWRIASVLSQLCLPPVVPYTIFPRMLPQRPIRSRSPLPKQVNIEKKVARLSLRQEITLAQDYELLPDFNTRTNFNLRRIVEDQWRKELQAEMKKKEKERELQLHEKQKIEAEDFSEMIKRKEEKLHKKSILSEVPS</sequence>
<dbReference type="InterPro" id="IPR031747">
    <property type="entry name" value="TMEM232"/>
</dbReference>
<keyword evidence="3" id="KW-1185">Reference proteome</keyword>
<keyword evidence="1" id="KW-0175">Coiled coil</keyword>
<evidence type="ECO:0008006" key="4">
    <source>
        <dbReference type="Google" id="ProtNLM"/>
    </source>
</evidence>
<dbReference type="AlphaFoldDB" id="A0A401SYH4"/>
<evidence type="ECO:0000256" key="1">
    <source>
        <dbReference type="SAM" id="Coils"/>
    </source>
</evidence>
<reference evidence="2 3" key="1">
    <citation type="journal article" date="2018" name="Nat. Ecol. Evol.">
        <title>Shark genomes provide insights into elasmobranch evolution and the origin of vertebrates.</title>
        <authorList>
            <person name="Hara Y"/>
            <person name="Yamaguchi K"/>
            <person name="Onimaru K"/>
            <person name="Kadota M"/>
            <person name="Koyanagi M"/>
            <person name="Keeley SD"/>
            <person name="Tatsumi K"/>
            <person name="Tanaka K"/>
            <person name="Motone F"/>
            <person name="Kageyama Y"/>
            <person name="Nozu R"/>
            <person name="Adachi N"/>
            <person name="Nishimura O"/>
            <person name="Nakagawa R"/>
            <person name="Tanegashima C"/>
            <person name="Kiyatake I"/>
            <person name="Matsumoto R"/>
            <person name="Murakumo K"/>
            <person name="Nishida K"/>
            <person name="Terakita A"/>
            <person name="Kuratani S"/>
            <person name="Sato K"/>
            <person name="Hyodo S Kuraku.S."/>
        </authorList>
    </citation>
    <scope>NUCLEOTIDE SEQUENCE [LARGE SCALE GENOMIC DNA]</scope>
</reference>
<accession>A0A401SYH4</accession>
<dbReference type="STRING" id="137246.A0A401SYH4"/>
<feature type="coiled-coil region" evidence="1">
    <location>
        <begin position="594"/>
        <end position="633"/>
    </location>
</feature>